<dbReference type="EMBL" id="SRMP02000001">
    <property type="protein sequence ID" value="MFN0290096.1"/>
    <property type="molecule type" value="Genomic_DNA"/>
</dbReference>
<dbReference type="Gene3D" id="2.180.10.10">
    <property type="entry name" value="RHS repeat-associated core"/>
    <property type="match status" value="1"/>
</dbReference>
<reference evidence="1 2" key="1">
    <citation type="submission" date="2024-12" db="EMBL/GenBank/DDBJ databases">
        <authorList>
            <person name="Hu S."/>
        </authorList>
    </citation>
    <scope>NUCLEOTIDE SEQUENCE [LARGE SCALE GENOMIC DNA]</scope>
    <source>
        <strain evidence="1 2">P-25</strain>
    </source>
</reference>
<keyword evidence="2" id="KW-1185">Reference proteome</keyword>
<organism evidence="1 2">
    <name type="scientific">Pedobacter helvus</name>
    <dbReference type="NCBI Taxonomy" id="2563444"/>
    <lineage>
        <taxon>Bacteria</taxon>
        <taxon>Pseudomonadati</taxon>
        <taxon>Bacteroidota</taxon>
        <taxon>Sphingobacteriia</taxon>
        <taxon>Sphingobacteriales</taxon>
        <taxon>Sphingobacteriaceae</taxon>
        <taxon>Pedobacter</taxon>
    </lineage>
</organism>
<dbReference type="PANTHER" id="PTHR32305:SF15">
    <property type="entry name" value="PROTEIN RHSA-RELATED"/>
    <property type="match status" value="1"/>
</dbReference>
<protein>
    <submittedName>
        <fullName evidence="1">RHS repeat-associated core domain-containing protein</fullName>
    </submittedName>
</protein>
<comment type="caution">
    <text evidence="1">The sequence shown here is derived from an EMBL/GenBank/DDBJ whole genome shotgun (WGS) entry which is preliminary data.</text>
</comment>
<gene>
    <name evidence="1" type="ORF">E5L68_001765</name>
</gene>
<dbReference type="InterPro" id="IPR050708">
    <property type="entry name" value="T6SS_VgrG/RHS"/>
</dbReference>
<evidence type="ECO:0000313" key="2">
    <source>
        <dbReference type="Proteomes" id="UP001517367"/>
    </source>
</evidence>
<dbReference type="RefSeq" id="WP_138727691.1">
    <property type="nucleotide sequence ID" value="NZ_SRMP02000001.1"/>
</dbReference>
<proteinExistence type="predicted"/>
<sequence>MGRKLRKVSSTTGTTDYVDGIQYKNDGTIDFIQTGDGVAFNSGNGYIYRYNLSDHLGNVRTVFDIYEGVVRILQRDDYYPFGLRKSGLNGNGAVSLDNKYLYNGKELQEELEQYDYGARFYDPVIGRWNVMDPLAEKFYSLSAYSYVANNPILFIDK</sequence>
<accession>A0ABW9JED6</accession>
<dbReference type="Proteomes" id="UP001517367">
    <property type="component" value="Unassembled WGS sequence"/>
</dbReference>
<dbReference type="PANTHER" id="PTHR32305">
    <property type="match status" value="1"/>
</dbReference>
<dbReference type="InterPro" id="IPR022385">
    <property type="entry name" value="Rhs_assc_core"/>
</dbReference>
<name>A0ABW9JED6_9SPHI</name>
<evidence type="ECO:0000313" key="1">
    <source>
        <dbReference type="EMBL" id="MFN0290096.1"/>
    </source>
</evidence>
<dbReference type="NCBIfam" id="TIGR03696">
    <property type="entry name" value="Rhs_assc_core"/>
    <property type="match status" value="1"/>
</dbReference>